<accession>A0AAD7BXW8</accession>
<evidence type="ECO:0000313" key="2">
    <source>
        <dbReference type="EMBL" id="KAJ7633691.1"/>
    </source>
</evidence>
<gene>
    <name evidence="2" type="ORF">B0H17DRAFT_1149926</name>
</gene>
<dbReference type="AlphaFoldDB" id="A0AAD7BXW8"/>
<keyword evidence="3" id="KW-1185">Reference proteome</keyword>
<organism evidence="2 3">
    <name type="scientific">Mycena rosella</name>
    <name type="common">Pink bonnet</name>
    <name type="synonym">Agaricus rosellus</name>
    <dbReference type="NCBI Taxonomy" id="1033263"/>
    <lineage>
        <taxon>Eukaryota</taxon>
        <taxon>Fungi</taxon>
        <taxon>Dikarya</taxon>
        <taxon>Basidiomycota</taxon>
        <taxon>Agaricomycotina</taxon>
        <taxon>Agaricomycetes</taxon>
        <taxon>Agaricomycetidae</taxon>
        <taxon>Agaricales</taxon>
        <taxon>Marasmiineae</taxon>
        <taxon>Mycenaceae</taxon>
        <taxon>Mycena</taxon>
    </lineage>
</organism>
<comment type="caution">
    <text evidence="2">The sequence shown here is derived from an EMBL/GenBank/DDBJ whole genome shotgun (WGS) entry which is preliminary data.</text>
</comment>
<keyword evidence="1" id="KW-0472">Membrane</keyword>
<keyword evidence="1" id="KW-0812">Transmembrane</keyword>
<name>A0AAD7BXW8_MYCRO</name>
<dbReference type="Proteomes" id="UP001221757">
    <property type="component" value="Unassembled WGS sequence"/>
</dbReference>
<sequence>MGRNVNCGTKVNVGPPESHHFGRFLCIFHFFTTLFRKSKPAEYITSSFMFALTIAWSALGMTLKSVQYFCKLQFGVLQFQKQDPKCQAELLKEHLPAKEIHVYDCFLGAATCAAGENLGGDGGVGDGVEINFAVGGRHPLEWIQRHLHLNLVADFHGSDFETAAGAEFES</sequence>
<reference evidence="2" key="1">
    <citation type="submission" date="2023-03" db="EMBL/GenBank/DDBJ databases">
        <title>Massive genome expansion in bonnet fungi (Mycena s.s.) driven by repeated elements and novel gene families across ecological guilds.</title>
        <authorList>
            <consortium name="Lawrence Berkeley National Laboratory"/>
            <person name="Harder C.B."/>
            <person name="Miyauchi S."/>
            <person name="Viragh M."/>
            <person name="Kuo A."/>
            <person name="Thoen E."/>
            <person name="Andreopoulos B."/>
            <person name="Lu D."/>
            <person name="Skrede I."/>
            <person name="Drula E."/>
            <person name="Henrissat B."/>
            <person name="Morin E."/>
            <person name="Kohler A."/>
            <person name="Barry K."/>
            <person name="LaButti K."/>
            <person name="Morin E."/>
            <person name="Salamov A."/>
            <person name="Lipzen A."/>
            <person name="Mereny Z."/>
            <person name="Hegedus B."/>
            <person name="Baldrian P."/>
            <person name="Stursova M."/>
            <person name="Weitz H."/>
            <person name="Taylor A."/>
            <person name="Grigoriev I.V."/>
            <person name="Nagy L.G."/>
            <person name="Martin F."/>
            <person name="Kauserud H."/>
        </authorList>
    </citation>
    <scope>NUCLEOTIDE SEQUENCE</scope>
    <source>
        <strain evidence="2">CBHHK067</strain>
    </source>
</reference>
<keyword evidence="1" id="KW-1133">Transmembrane helix</keyword>
<evidence type="ECO:0000313" key="3">
    <source>
        <dbReference type="Proteomes" id="UP001221757"/>
    </source>
</evidence>
<proteinExistence type="predicted"/>
<protein>
    <submittedName>
        <fullName evidence="2">Uncharacterized protein</fullName>
    </submittedName>
</protein>
<evidence type="ECO:0000256" key="1">
    <source>
        <dbReference type="SAM" id="Phobius"/>
    </source>
</evidence>
<feature type="transmembrane region" description="Helical" evidence="1">
    <location>
        <begin position="43"/>
        <end position="63"/>
    </location>
</feature>
<dbReference type="EMBL" id="JARKIE010000489">
    <property type="protein sequence ID" value="KAJ7633691.1"/>
    <property type="molecule type" value="Genomic_DNA"/>
</dbReference>